<reference evidence="3" key="1">
    <citation type="submission" date="2018-01" db="EMBL/GenBank/DDBJ databases">
        <authorList>
            <person name="Kerou L M."/>
        </authorList>
    </citation>
    <scope>NUCLEOTIDE SEQUENCE [LARGE SCALE GENOMIC DNA]</scope>
    <source>
        <strain evidence="3">SCU2</strain>
    </source>
</reference>
<dbReference type="SUPFAM" id="SSF46950">
    <property type="entry name" value="Double-stranded DNA-binding domain"/>
    <property type="match status" value="1"/>
</dbReference>
<dbReference type="GO" id="GO:0005829">
    <property type="term" value="C:cytosol"/>
    <property type="evidence" value="ECO:0007669"/>
    <property type="project" value="TreeGrafter"/>
</dbReference>
<dbReference type="GO" id="GO:0003677">
    <property type="term" value="F:DNA binding"/>
    <property type="evidence" value="ECO:0007669"/>
    <property type="project" value="InterPro"/>
</dbReference>
<dbReference type="GeneID" id="41595668"/>
<dbReference type="PANTHER" id="PTHR10840">
    <property type="entry name" value="PROGRAMMED CELL DEATH PROTEIN 5"/>
    <property type="match status" value="1"/>
</dbReference>
<dbReference type="InterPro" id="IPR036883">
    <property type="entry name" value="PDCD5-like_sf"/>
</dbReference>
<dbReference type="AlphaFoldDB" id="A0A2K5AT72"/>
<dbReference type="KEGG" id="ncv:NCAV_1679"/>
<dbReference type="PIRSF" id="PIRSF015730">
    <property type="entry name" value="TFAR19"/>
    <property type="match status" value="1"/>
</dbReference>
<comment type="similarity">
    <text evidence="1">Belongs to the PDCD5 family.</text>
</comment>
<proteinExistence type="inferred from homology"/>
<evidence type="ECO:0000256" key="1">
    <source>
        <dbReference type="ARBA" id="ARBA00010490"/>
    </source>
</evidence>
<organism evidence="2 3">
    <name type="scientific">Candidatus Nitrosocaldus cavascurensis</name>
    <dbReference type="NCBI Taxonomy" id="2058097"/>
    <lineage>
        <taxon>Archaea</taxon>
        <taxon>Nitrososphaerota</taxon>
        <taxon>Nitrososphaeria</taxon>
        <taxon>Candidatus Nitrosocaldales</taxon>
        <taxon>Candidatus Nitrosocaldaceae</taxon>
        <taxon>Candidatus Nitrosocaldus</taxon>
    </lineage>
</organism>
<dbReference type="RefSeq" id="WP_103286577.1">
    <property type="nucleotide sequence ID" value="NZ_LT981265.1"/>
</dbReference>
<dbReference type="InterPro" id="IPR002836">
    <property type="entry name" value="PDCD5-like"/>
</dbReference>
<dbReference type="PANTHER" id="PTHR10840:SF0">
    <property type="entry name" value="PROGRAMMED CELL DEATH PROTEIN 5"/>
    <property type="match status" value="1"/>
</dbReference>
<dbReference type="EMBL" id="LT981265">
    <property type="protein sequence ID" value="SPC34842.1"/>
    <property type="molecule type" value="Genomic_DNA"/>
</dbReference>
<evidence type="ECO:0000313" key="2">
    <source>
        <dbReference type="EMBL" id="SPC34842.1"/>
    </source>
</evidence>
<evidence type="ECO:0008006" key="4">
    <source>
        <dbReference type="Google" id="ProtNLM"/>
    </source>
</evidence>
<dbReference type="Pfam" id="PF01984">
    <property type="entry name" value="dsDNA_bind"/>
    <property type="match status" value="1"/>
</dbReference>
<accession>A0A2K5AT72</accession>
<gene>
    <name evidence="2" type="ORF">NCAV_1679</name>
</gene>
<evidence type="ECO:0000313" key="3">
    <source>
        <dbReference type="Proteomes" id="UP000236248"/>
    </source>
</evidence>
<keyword evidence="3" id="KW-1185">Reference proteome</keyword>
<dbReference type="Gene3D" id="1.10.8.140">
    <property type="entry name" value="PDCD5-like"/>
    <property type="match status" value="1"/>
</dbReference>
<protein>
    <recommendedName>
        <fullName evidence="4">DNA-binding protein</fullName>
    </recommendedName>
</protein>
<name>A0A2K5AT72_9ARCH</name>
<sequence length="104" mass="12589">MDEWMEEVRISMAQYDNRSEEEKAREMEIRLMRERLLRALLTTEARQRLTNLKMVKPELAKTVEDYIITMGSQGRISRALTDEELKRLLLQIQQPKREFRITYK</sequence>
<dbReference type="Proteomes" id="UP000236248">
    <property type="component" value="Chromosome NCAV"/>
</dbReference>